<keyword evidence="1" id="KW-0472">Membrane</keyword>
<keyword evidence="1" id="KW-0812">Transmembrane</keyword>
<name>A0A3M7RIB6_BRAPC</name>
<keyword evidence="3" id="KW-1185">Reference proteome</keyword>
<protein>
    <submittedName>
        <fullName evidence="2">Uncharacterized protein</fullName>
    </submittedName>
</protein>
<feature type="transmembrane region" description="Helical" evidence="1">
    <location>
        <begin position="6"/>
        <end position="29"/>
    </location>
</feature>
<gene>
    <name evidence="2" type="ORF">BpHYR1_014689</name>
</gene>
<dbReference type="Proteomes" id="UP000276133">
    <property type="component" value="Unassembled WGS sequence"/>
</dbReference>
<reference evidence="2 3" key="1">
    <citation type="journal article" date="2018" name="Sci. Rep.">
        <title>Genomic signatures of local adaptation to the degree of environmental predictability in rotifers.</title>
        <authorList>
            <person name="Franch-Gras L."/>
            <person name="Hahn C."/>
            <person name="Garcia-Roger E.M."/>
            <person name="Carmona M.J."/>
            <person name="Serra M."/>
            <person name="Gomez A."/>
        </authorList>
    </citation>
    <scope>NUCLEOTIDE SEQUENCE [LARGE SCALE GENOMIC DNA]</scope>
    <source>
        <strain evidence="2">HYR1</strain>
    </source>
</reference>
<organism evidence="2 3">
    <name type="scientific">Brachionus plicatilis</name>
    <name type="common">Marine rotifer</name>
    <name type="synonym">Brachionus muelleri</name>
    <dbReference type="NCBI Taxonomy" id="10195"/>
    <lineage>
        <taxon>Eukaryota</taxon>
        <taxon>Metazoa</taxon>
        <taxon>Spiralia</taxon>
        <taxon>Gnathifera</taxon>
        <taxon>Rotifera</taxon>
        <taxon>Eurotatoria</taxon>
        <taxon>Monogononta</taxon>
        <taxon>Pseudotrocha</taxon>
        <taxon>Ploima</taxon>
        <taxon>Brachionidae</taxon>
        <taxon>Brachionus</taxon>
    </lineage>
</organism>
<proteinExistence type="predicted"/>
<dbReference type="EMBL" id="REGN01003358">
    <property type="protein sequence ID" value="RNA23038.1"/>
    <property type="molecule type" value="Genomic_DNA"/>
</dbReference>
<dbReference type="AlphaFoldDB" id="A0A3M7RIB6"/>
<accession>A0A3M7RIB6</accession>
<comment type="caution">
    <text evidence="2">The sequence shown here is derived from an EMBL/GenBank/DDBJ whole genome shotgun (WGS) entry which is preliminary data.</text>
</comment>
<evidence type="ECO:0000313" key="2">
    <source>
        <dbReference type="EMBL" id="RNA23038.1"/>
    </source>
</evidence>
<evidence type="ECO:0000256" key="1">
    <source>
        <dbReference type="SAM" id="Phobius"/>
    </source>
</evidence>
<evidence type="ECO:0000313" key="3">
    <source>
        <dbReference type="Proteomes" id="UP000276133"/>
    </source>
</evidence>
<keyword evidence="1" id="KW-1133">Transmembrane helix</keyword>
<sequence>MIKLLALILFLVVYYSILKILISLIRVWFNLKKKGITIIVKIFSQWQKNQFGLEKLKNIYILD</sequence>